<dbReference type="GO" id="GO:0006261">
    <property type="term" value="P:DNA-templated DNA replication"/>
    <property type="evidence" value="ECO:0007669"/>
    <property type="project" value="TreeGrafter"/>
</dbReference>
<sequence length="320" mass="36116">MDIFFSIVGQERASSLLQKSLETGTISHAYLFLGPAGVGKMSCAQAFAQAIIGRDDNDAMVFFRERIHPDLLILEKEEGRSVISKEQISQKLEPWLGLKPYRASHRVAIIRDSQLMSNEAANALLKNLEEPPEYAVIILIADDQNILETIVSRCQLVRFNSLADKDIEQILRNREVEPLKAAQAASLGQGSVATAIRFAQQEDYEKIWETSRNIITELSGEEIVEVYKSAERMELAPELIVNLLISLLRDINIYQQTRKEELLVLPGSSELASSIRKVQPQHLTAALDKIMNLKNYYRSNVNSLIINVNISYEIWQAFNS</sequence>
<comment type="caution">
    <text evidence="1">The sequence shown here is derived from an EMBL/GenBank/DDBJ whole genome shotgun (WGS) entry which is preliminary data.</text>
</comment>
<dbReference type="STRING" id="378794.GCA_001570625_00321"/>
<dbReference type="GO" id="GO:0005524">
    <property type="term" value="F:ATP binding"/>
    <property type="evidence" value="ECO:0007669"/>
    <property type="project" value="UniProtKB-KW"/>
</dbReference>
<keyword evidence="1" id="KW-0067">ATP-binding</keyword>
<dbReference type="InterPro" id="IPR050238">
    <property type="entry name" value="DNA_Rep/Repair_Clamp_Loader"/>
</dbReference>
<accession>A0A354YZH3</accession>
<dbReference type="RefSeq" id="WP_061212894.1">
    <property type="nucleotide sequence ID" value="NZ_DCDX01000174.1"/>
</dbReference>
<keyword evidence="1" id="KW-0547">Nucleotide-binding</keyword>
<reference evidence="1 2" key="1">
    <citation type="journal article" date="2018" name="Nat. Biotechnol.">
        <title>A standardized bacterial taxonomy based on genome phylogeny substantially revises the tree of life.</title>
        <authorList>
            <person name="Parks D.H."/>
            <person name="Chuvochina M."/>
            <person name="Waite D.W."/>
            <person name="Rinke C."/>
            <person name="Skarshewski A."/>
            <person name="Chaumeil P.A."/>
            <person name="Hugenholtz P."/>
        </authorList>
    </citation>
    <scope>NUCLEOTIDE SEQUENCE [LARGE SCALE GENOMIC DNA]</scope>
    <source>
        <strain evidence="1">UBA10948</strain>
    </source>
</reference>
<dbReference type="EMBL" id="DNZF01000255">
    <property type="protein sequence ID" value="HBK54614.1"/>
    <property type="molecule type" value="Genomic_DNA"/>
</dbReference>
<dbReference type="Pfam" id="PF13177">
    <property type="entry name" value="DNA_pol3_delta2"/>
    <property type="match status" value="1"/>
</dbReference>
<dbReference type="Proteomes" id="UP000263273">
    <property type="component" value="Unassembled WGS sequence"/>
</dbReference>
<name>A0A354YZH3_9FIRM</name>
<evidence type="ECO:0000313" key="1">
    <source>
        <dbReference type="EMBL" id="HBK54614.1"/>
    </source>
</evidence>
<dbReference type="InterPro" id="IPR027417">
    <property type="entry name" value="P-loop_NTPase"/>
</dbReference>
<dbReference type="PANTHER" id="PTHR11669">
    <property type="entry name" value="REPLICATION FACTOR C / DNA POLYMERASE III GAMMA-TAU SUBUNIT"/>
    <property type="match status" value="1"/>
</dbReference>
<evidence type="ECO:0000313" key="2">
    <source>
        <dbReference type="Proteomes" id="UP000263273"/>
    </source>
</evidence>
<proteinExistence type="predicted"/>
<dbReference type="Gene3D" id="3.40.50.300">
    <property type="entry name" value="P-loop containing nucleotide triphosphate hydrolases"/>
    <property type="match status" value="1"/>
</dbReference>
<dbReference type="SUPFAM" id="SSF52540">
    <property type="entry name" value="P-loop containing nucleoside triphosphate hydrolases"/>
    <property type="match status" value="1"/>
</dbReference>
<dbReference type="PANTHER" id="PTHR11669:SF8">
    <property type="entry name" value="DNA POLYMERASE III SUBUNIT DELTA"/>
    <property type="match status" value="1"/>
</dbReference>
<organism evidence="1 2">
    <name type="scientific">Syntrophomonas wolfei</name>
    <dbReference type="NCBI Taxonomy" id="863"/>
    <lineage>
        <taxon>Bacteria</taxon>
        <taxon>Bacillati</taxon>
        <taxon>Bacillota</taxon>
        <taxon>Clostridia</taxon>
        <taxon>Eubacteriales</taxon>
        <taxon>Syntrophomonadaceae</taxon>
        <taxon>Syntrophomonas</taxon>
    </lineage>
</organism>
<dbReference type="AlphaFoldDB" id="A0A354YZH3"/>
<gene>
    <name evidence="1" type="ORF">DDZ44_11820</name>
</gene>
<protein>
    <submittedName>
        <fullName evidence="1">ATP-binding protein</fullName>
    </submittedName>
</protein>